<accession>A0ABR6L0U0</accession>
<evidence type="ECO:0000313" key="2">
    <source>
        <dbReference type="EMBL" id="MBB4650417.1"/>
    </source>
</evidence>
<keyword evidence="1" id="KW-0472">Membrane</keyword>
<protein>
    <submittedName>
        <fullName evidence="2">Uncharacterized protein</fullName>
    </submittedName>
</protein>
<reference evidence="2 3" key="1">
    <citation type="submission" date="2020-08" db="EMBL/GenBank/DDBJ databases">
        <title>Genomic Encyclopedia of Type Strains, Phase IV (KMG-IV): sequencing the most valuable type-strain genomes for metagenomic binning, comparative biology and taxonomic classification.</title>
        <authorList>
            <person name="Goeker M."/>
        </authorList>
    </citation>
    <scope>NUCLEOTIDE SEQUENCE [LARGE SCALE GENOMIC DNA]</scope>
    <source>
        <strain evidence="2 3">DSM 7050</strain>
    </source>
</reference>
<feature type="transmembrane region" description="Helical" evidence="1">
    <location>
        <begin position="7"/>
        <end position="29"/>
    </location>
</feature>
<keyword evidence="3" id="KW-1185">Reference proteome</keyword>
<evidence type="ECO:0000313" key="3">
    <source>
        <dbReference type="Proteomes" id="UP000539538"/>
    </source>
</evidence>
<sequence length="35" mass="3886">MPSIGKLCRTVLAAGGFKGAFMVMDLYFIDFRTEV</sequence>
<organism evidence="2 3">
    <name type="scientific">Aminobacter niigataensis</name>
    <dbReference type="NCBI Taxonomy" id="83265"/>
    <lineage>
        <taxon>Bacteria</taxon>
        <taxon>Pseudomonadati</taxon>
        <taxon>Pseudomonadota</taxon>
        <taxon>Alphaproteobacteria</taxon>
        <taxon>Hyphomicrobiales</taxon>
        <taxon>Phyllobacteriaceae</taxon>
        <taxon>Aminobacter</taxon>
    </lineage>
</organism>
<name>A0ABR6L0U0_9HYPH</name>
<keyword evidence="1" id="KW-0812">Transmembrane</keyword>
<dbReference type="Proteomes" id="UP000539538">
    <property type="component" value="Unassembled WGS sequence"/>
</dbReference>
<keyword evidence="1" id="KW-1133">Transmembrane helix</keyword>
<gene>
    <name evidence="2" type="ORF">GGQ99_002172</name>
</gene>
<comment type="caution">
    <text evidence="2">The sequence shown here is derived from an EMBL/GenBank/DDBJ whole genome shotgun (WGS) entry which is preliminary data.</text>
</comment>
<dbReference type="EMBL" id="JACHOT010000002">
    <property type="protein sequence ID" value="MBB4650417.1"/>
    <property type="molecule type" value="Genomic_DNA"/>
</dbReference>
<evidence type="ECO:0000256" key="1">
    <source>
        <dbReference type="SAM" id="Phobius"/>
    </source>
</evidence>
<proteinExistence type="predicted"/>